<feature type="compositionally biased region" description="Basic and acidic residues" evidence="1">
    <location>
        <begin position="422"/>
        <end position="445"/>
    </location>
</feature>
<feature type="region of interest" description="Disordered" evidence="1">
    <location>
        <begin position="179"/>
        <end position="859"/>
    </location>
</feature>
<dbReference type="VEuPathDB" id="FungiDB:AeMF1_002265"/>
<feature type="compositionally biased region" description="Basic and acidic residues" evidence="1">
    <location>
        <begin position="253"/>
        <end position="270"/>
    </location>
</feature>
<dbReference type="Proteomes" id="UP000481153">
    <property type="component" value="Unassembled WGS sequence"/>
</dbReference>
<feature type="compositionally biased region" description="Polar residues" evidence="1">
    <location>
        <begin position="357"/>
        <end position="373"/>
    </location>
</feature>
<feature type="compositionally biased region" description="Low complexity" evidence="1">
    <location>
        <begin position="550"/>
        <end position="566"/>
    </location>
</feature>
<feature type="compositionally biased region" description="Polar residues" evidence="1">
    <location>
        <begin position="214"/>
        <end position="228"/>
    </location>
</feature>
<dbReference type="InterPro" id="IPR036770">
    <property type="entry name" value="Ankyrin_rpt-contain_sf"/>
</dbReference>
<organism evidence="2 3">
    <name type="scientific">Aphanomyces euteiches</name>
    <dbReference type="NCBI Taxonomy" id="100861"/>
    <lineage>
        <taxon>Eukaryota</taxon>
        <taxon>Sar</taxon>
        <taxon>Stramenopiles</taxon>
        <taxon>Oomycota</taxon>
        <taxon>Saprolegniomycetes</taxon>
        <taxon>Saprolegniales</taxon>
        <taxon>Verrucalvaceae</taxon>
        <taxon>Aphanomyces</taxon>
    </lineage>
</organism>
<feature type="compositionally biased region" description="Basic and acidic residues" evidence="1">
    <location>
        <begin position="396"/>
        <end position="410"/>
    </location>
</feature>
<evidence type="ECO:0000313" key="3">
    <source>
        <dbReference type="Proteomes" id="UP000481153"/>
    </source>
</evidence>
<dbReference type="GO" id="GO:0004842">
    <property type="term" value="F:ubiquitin-protein transferase activity"/>
    <property type="evidence" value="ECO:0007669"/>
    <property type="project" value="InterPro"/>
</dbReference>
<comment type="caution">
    <text evidence="2">The sequence shown here is derived from an EMBL/GenBank/DDBJ whole genome shotgun (WGS) entry which is preliminary data.</text>
</comment>
<feature type="compositionally biased region" description="Basic residues" evidence="1">
    <location>
        <begin position="446"/>
        <end position="457"/>
    </location>
</feature>
<dbReference type="SUPFAM" id="SSF57903">
    <property type="entry name" value="FYVE/PHD zinc finger"/>
    <property type="match status" value="1"/>
</dbReference>
<gene>
    <name evidence="2" type="ORF">Ae201684_002437</name>
</gene>
<dbReference type="EMBL" id="VJMJ01000025">
    <property type="protein sequence ID" value="KAF0742737.1"/>
    <property type="molecule type" value="Genomic_DNA"/>
</dbReference>
<evidence type="ECO:0000256" key="1">
    <source>
        <dbReference type="SAM" id="MobiDB-lite"/>
    </source>
</evidence>
<feature type="compositionally biased region" description="Polar residues" evidence="1">
    <location>
        <begin position="621"/>
        <end position="652"/>
    </location>
</feature>
<feature type="compositionally biased region" description="Basic and acidic residues" evidence="1">
    <location>
        <begin position="589"/>
        <end position="602"/>
    </location>
</feature>
<dbReference type="Gene3D" id="3.30.40.10">
    <property type="entry name" value="Zinc/RING finger domain, C3HC4 (zinc finger)"/>
    <property type="match status" value="1"/>
</dbReference>
<dbReference type="Gene3D" id="1.25.40.20">
    <property type="entry name" value="Ankyrin repeat-containing domain"/>
    <property type="match status" value="2"/>
</dbReference>
<feature type="compositionally biased region" description="Polar residues" evidence="1">
    <location>
        <begin position="680"/>
        <end position="690"/>
    </location>
</feature>
<dbReference type="SUPFAM" id="SSF56204">
    <property type="entry name" value="Hect, E3 ligase catalytic domain"/>
    <property type="match status" value="1"/>
</dbReference>
<dbReference type="InterPro" id="IPR035983">
    <property type="entry name" value="Hect_E3_ubiquitin_ligase"/>
</dbReference>
<accession>A0A6G0XQP1</accession>
<feature type="compositionally biased region" description="Low complexity" evidence="1">
    <location>
        <begin position="800"/>
        <end position="810"/>
    </location>
</feature>
<dbReference type="InterPro" id="IPR011011">
    <property type="entry name" value="Znf_FYVE_PHD"/>
</dbReference>
<feature type="compositionally biased region" description="Polar residues" evidence="1">
    <location>
        <begin position="534"/>
        <end position="549"/>
    </location>
</feature>
<feature type="compositionally biased region" description="Polar residues" evidence="1">
    <location>
        <begin position="239"/>
        <end position="252"/>
    </location>
</feature>
<evidence type="ECO:0000313" key="2">
    <source>
        <dbReference type="EMBL" id="KAF0742737.1"/>
    </source>
</evidence>
<dbReference type="InterPro" id="IPR013083">
    <property type="entry name" value="Znf_RING/FYVE/PHD"/>
</dbReference>
<feature type="compositionally biased region" description="Low complexity" evidence="1">
    <location>
        <begin position="836"/>
        <end position="847"/>
    </location>
</feature>
<feature type="compositionally biased region" description="Basic and acidic residues" evidence="1">
    <location>
        <begin position="327"/>
        <end position="338"/>
    </location>
</feature>
<feature type="compositionally biased region" description="Basic and acidic residues" evidence="1">
    <location>
        <begin position="496"/>
        <end position="507"/>
    </location>
</feature>
<dbReference type="SUPFAM" id="SSF48403">
    <property type="entry name" value="Ankyrin repeat"/>
    <property type="match status" value="1"/>
</dbReference>
<protein>
    <submittedName>
        <fullName evidence="2">Uncharacterized protein</fullName>
    </submittedName>
</protein>
<feature type="compositionally biased region" description="Low complexity" evidence="1">
    <location>
        <begin position="458"/>
        <end position="472"/>
    </location>
</feature>
<feature type="compositionally biased region" description="Low complexity" evidence="1">
    <location>
        <begin position="717"/>
        <end position="730"/>
    </location>
</feature>
<feature type="compositionally biased region" description="Low complexity" evidence="1">
    <location>
        <begin position="344"/>
        <end position="356"/>
    </location>
</feature>
<proteinExistence type="predicted"/>
<sequence length="1536" mass="172821">MSIEPLTDDLAVYIPSTDLAFRVLLPPAFDEQLVMEHNTPAFFYRRRFLVMTNRGLRLKECDGSCHNPIRSPHTETNRKMKKVIDMICCASMEKREQVWYMVRIRWRDLGPTEDTWIEVAQVENTALLQEFYVGSMYSWGMSDLVARTARYRYRTEDLLWDDDPELKLWLKENNATVKRAQVPPAAQVVQPGDPPKHTQRDTSPAHLHQPPHTPSQAVSKHPSEQYSFHYTLYGPTPSKKLSTSEQRGSSSVARHESSGRRDCPELDPRRNPSSSHGQHPLERSKSDQSVSRQSVYSYPTEYDRRGSTTSVSGHEYQRSNHQQTSREASHSSRNRSERPLPVQSRSSNDWSSSQKSTPRMTPETSRRSVWSVDSSKRHSSYRRDDERPSSTSKSRSGRDEPGLRFDRGYPRSDNISTAQSRSIHDANSSRRRSPERSPRRHEGNKLSRRTSSPRRRSSNGWSSSSKPSSSGWDVPQSSSSKGHSAWDEPIYPQASEKSKENRRDGDKSSSPVQSRPDHDDLATDHGYSPPTPDEPSQNHIGSNETSPKLSSSSGVDVPKSSPSSKGRTAWDEPIHPTSKRTSGQANDDNPAKKVGDNNEKAVEPNSSPLEGKDLPDPAKSLYQSSNPADEKCQVSSTIVQPQMASESNSSAKLQPEILSASVTTSDDKSAAIAPAENPLARQQSQGNDPQPTEAISCKQDETQNDGVRPPPKAQDAPRSSSAKPPSSLTSEASGKSEKANEASSFNNEEESTKGTKKNLVVTQLRRTSPRKVRITEEANDSSDNSPPKRQLKRLRRNRVDSSSSVDSDVLSPPPKHGPSTRSQKADEAVEAPPPQTSTNNTSSRPTSKAMKLEPPNPIWRPSSMPRSTISCYCGSVAVEDYTGEWIQCWTESCGIWFHATCVVAASPFVCSACSTIPPATVANRLEQLYQCCESNASRIFRLALAHETKINFLNYKQNGSNGLLVAAARGSKAVLQDIQQIFEPDECLSIRDLFDRNPLHLAVLNGHFQCIPVLTLIQPKWLEETDMHSHTPLFYLLQKLPAQVLSLLIEMPELKTFVNATTGNTIVHDICIVLPSNFDALIAAIPREMIDKPNIKMETPAMLAAQQGSFNASHLSVLMTNGSSAAWMVKDQQHRTIVHHALLHKHNWIISAILQNLFADEPLVHFAVENGLATAVTTLVEAKFEVTRPHPQSGLWPIMHSTTASCSLALLRVSTFEQLQYVFENRKTESAKLLQLLNWMASYLPLFDFLQEIARSNPIAYLSPFFVRFRKCLRLDIKREQLRRFASTIRSRQPPFTMRIPSEAKFWETLSLHGTQYPIQTWRQEIAIQFTEDGMPKNLLSTQDVYIWNVLALQLRRLGHMLFSMDAKVFVLLGRLLGHMVLVNQRLPLAILPPPFLDTPAVFKPSLAAHFKSGFSDVLPGALDNWNGFEWYVLLHHEIFPNTFDDWKTTKIRYDAPFSPNHPTIQWLWEILEKRLVADEQTILRLKWGQPLTIRPAGSVAMLERAVFGIPENTSFDRLHVELMLYIRGFRKQAKK</sequence>
<feature type="compositionally biased region" description="Low complexity" evidence="1">
    <location>
        <begin position="180"/>
        <end position="191"/>
    </location>
</feature>
<reference evidence="2 3" key="1">
    <citation type="submission" date="2019-07" db="EMBL/GenBank/DDBJ databases">
        <title>Genomics analysis of Aphanomyces spp. identifies a new class of oomycete effector associated with host adaptation.</title>
        <authorList>
            <person name="Gaulin E."/>
        </authorList>
    </citation>
    <scope>NUCLEOTIDE SEQUENCE [LARGE SCALE GENOMIC DNA]</scope>
    <source>
        <strain evidence="2 3">ATCC 201684</strain>
    </source>
</reference>
<keyword evidence="3" id="KW-1185">Reference proteome</keyword>
<name>A0A6G0XQP1_9STRA</name>
<dbReference type="CDD" id="cd15489">
    <property type="entry name" value="PHD_SF"/>
    <property type="match status" value="1"/>
</dbReference>
<feature type="compositionally biased region" description="Polar residues" evidence="1">
    <location>
        <begin position="287"/>
        <end position="297"/>
    </location>
</feature>